<dbReference type="Pfam" id="PF06974">
    <property type="entry name" value="WS_DGAT_C"/>
    <property type="match status" value="1"/>
</dbReference>
<dbReference type="Proteomes" id="UP001204524">
    <property type="component" value="Unassembled WGS sequence"/>
</dbReference>
<keyword evidence="9" id="KW-0012">Acyltransferase</keyword>
<proteinExistence type="inferred from homology"/>
<evidence type="ECO:0000256" key="9">
    <source>
        <dbReference type="ARBA" id="ARBA00023315"/>
    </source>
</evidence>
<name>A0ABT1KVE1_9ACTN</name>
<feature type="domain" description="O-acyltransferase WSD1-like N-terminal" evidence="12">
    <location>
        <begin position="10"/>
        <end position="303"/>
    </location>
</feature>
<comment type="caution">
    <text evidence="14">The sequence shown here is derived from an EMBL/GenBank/DDBJ whole genome shotgun (WGS) entry which is preliminary data.</text>
</comment>
<dbReference type="Gene3D" id="3.30.559.10">
    <property type="entry name" value="Chloramphenicol acetyltransferase-like domain"/>
    <property type="match status" value="1"/>
</dbReference>
<evidence type="ECO:0000313" key="14">
    <source>
        <dbReference type="EMBL" id="MCP3420576.1"/>
    </source>
</evidence>
<evidence type="ECO:0000256" key="3">
    <source>
        <dbReference type="ARBA" id="ARBA00009587"/>
    </source>
</evidence>
<evidence type="ECO:0000256" key="7">
    <source>
        <dbReference type="ARBA" id="ARBA00022798"/>
    </source>
</evidence>
<evidence type="ECO:0000256" key="10">
    <source>
        <dbReference type="ARBA" id="ARBA00048109"/>
    </source>
</evidence>
<sequence>MDARQRLGVQDALWLEMDQPGNLMMVDSLFWTAEPIDWDRYREVTRERLWDRYPVFRSVVVREGDGWYWEELPGADFDDRHERVVLPEPGGDAELQALIASQRTVPLDRSQPLWHATFVDGFHGGSAVLFRAHHAIADGIRMVQLTLSVFDPAPDGAAPRRASRGRGHAVPAAPPATTSTTTSTTTTSLPVHGLGLPRRLARGAVTNPVGAAHTALSLSASLAGSVRSGARSALRVPTGISSAVSGVPGDVDTVRKLVLGTRNDTTGWSGPVGEHKAISWSPPIPLVEVQALAHANDATVNDVLLTCVAQTLRAYLHGHGAMCHSVTWDVPVNLKPFDPSLPVELGNSFALVQLELPTDHDDPLRTLEVVRRRMGRIKRGHEAVVDFGVQAVFSRLGGRLYRVAIDLMANRAVGVLTNVPGPRAPLYVVGRKVEGMMGWAPTTADQAMSFTIYSYDGKVFVGLAADVGLVPDHEQIVEGFTTAFRRMQSLTAPRAG</sequence>
<dbReference type="EMBL" id="JANARS010000001">
    <property type="protein sequence ID" value="MCP3420576.1"/>
    <property type="molecule type" value="Genomic_DNA"/>
</dbReference>
<dbReference type="SUPFAM" id="SSF52777">
    <property type="entry name" value="CoA-dependent acyltransferases"/>
    <property type="match status" value="1"/>
</dbReference>
<feature type="region of interest" description="Disordered" evidence="11">
    <location>
        <begin position="156"/>
        <end position="193"/>
    </location>
</feature>
<protein>
    <recommendedName>
        <fullName evidence="4">diacylglycerol O-acyltransferase</fullName>
        <ecNumber evidence="4">2.3.1.20</ecNumber>
    </recommendedName>
</protein>
<evidence type="ECO:0000259" key="12">
    <source>
        <dbReference type="Pfam" id="PF03007"/>
    </source>
</evidence>
<keyword evidence="8" id="KW-0443">Lipid metabolism</keyword>
<comment type="similarity">
    <text evidence="3">Belongs to the long-chain O-acyltransferase family.</text>
</comment>
<keyword evidence="6" id="KW-0808">Transferase</keyword>
<keyword evidence="15" id="KW-1185">Reference proteome</keyword>
<evidence type="ECO:0000259" key="13">
    <source>
        <dbReference type="Pfam" id="PF06974"/>
    </source>
</evidence>
<evidence type="ECO:0000256" key="11">
    <source>
        <dbReference type="SAM" id="MobiDB-lite"/>
    </source>
</evidence>
<dbReference type="PANTHER" id="PTHR31650">
    <property type="entry name" value="O-ACYLTRANSFERASE (WSD1-LIKE) FAMILY PROTEIN"/>
    <property type="match status" value="1"/>
</dbReference>
<organism evidence="14 15">
    <name type="scientific">Nocardioides pinisoli</name>
    <dbReference type="NCBI Taxonomy" id="2950279"/>
    <lineage>
        <taxon>Bacteria</taxon>
        <taxon>Bacillati</taxon>
        <taxon>Actinomycetota</taxon>
        <taxon>Actinomycetes</taxon>
        <taxon>Propionibacteriales</taxon>
        <taxon>Nocardioidaceae</taxon>
        <taxon>Nocardioides</taxon>
    </lineage>
</organism>
<dbReference type="RefSeq" id="WP_254179805.1">
    <property type="nucleotide sequence ID" value="NZ_JANARS010000001.1"/>
</dbReference>
<evidence type="ECO:0000256" key="2">
    <source>
        <dbReference type="ARBA" id="ARBA00005189"/>
    </source>
</evidence>
<evidence type="ECO:0000256" key="5">
    <source>
        <dbReference type="ARBA" id="ARBA00022516"/>
    </source>
</evidence>
<comment type="pathway">
    <text evidence="1">Glycerolipid metabolism; triacylglycerol biosynthesis.</text>
</comment>
<comment type="pathway">
    <text evidence="2">Lipid metabolism.</text>
</comment>
<evidence type="ECO:0000256" key="1">
    <source>
        <dbReference type="ARBA" id="ARBA00004771"/>
    </source>
</evidence>
<feature type="domain" description="O-acyltransferase WSD1 C-terminal" evidence="13">
    <location>
        <begin position="346"/>
        <end position="487"/>
    </location>
</feature>
<dbReference type="InterPro" id="IPR023213">
    <property type="entry name" value="CAT-like_dom_sf"/>
</dbReference>
<evidence type="ECO:0000256" key="4">
    <source>
        <dbReference type="ARBA" id="ARBA00013244"/>
    </source>
</evidence>
<keyword evidence="5" id="KW-0444">Lipid biosynthesis</keyword>
<dbReference type="InterPro" id="IPR045034">
    <property type="entry name" value="O-acyltransferase_WSD1-like"/>
</dbReference>
<dbReference type="InterPro" id="IPR004255">
    <property type="entry name" value="O-acyltransferase_WSD1_N"/>
</dbReference>
<gene>
    <name evidence="14" type="ORF">NCI01_02085</name>
</gene>
<evidence type="ECO:0000256" key="6">
    <source>
        <dbReference type="ARBA" id="ARBA00022679"/>
    </source>
</evidence>
<dbReference type="EC" id="2.3.1.20" evidence="4"/>
<keyword evidence="7" id="KW-0319">Glycerol metabolism</keyword>
<reference evidence="14 15" key="1">
    <citation type="submission" date="2022-06" db="EMBL/GenBank/DDBJ databases">
        <authorList>
            <person name="So Y."/>
        </authorList>
    </citation>
    <scope>NUCLEOTIDE SEQUENCE [LARGE SCALE GENOMIC DNA]</scope>
    <source>
        <strain evidence="14 15">STR3</strain>
    </source>
</reference>
<evidence type="ECO:0000313" key="15">
    <source>
        <dbReference type="Proteomes" id="UP001204524"/>
    </source>
</evidence>
<dbReference type="Pfam" id="PF03007">
    <property type="entry name" value="WS_DGAT_cat"/>
    <property type="match status" value="1"/>
</dbReference>
<comment type="catalytic activity">
    <reaction evidence="10">
        <text>an acyl-CoA + a 1,2-diacyl-sn-glycerol = a triacyl-sn-glycerol + CoA</text>
        <dbReference type="Rhea" id="RHEA:10868"/>
        <dbReference type="ChEBI" id="CHEBI:17815"/>
        <dbReference type="ChEBI" id="CHEBI:57287"/>
        <dbReference type="ChEBI" id="CHEBI:58342"/>
        <dbReference type="ChEBI" id="CHEBI:64615"/>
        <dbReference type="EC" id="2.3.1.20"/>
    </reaction>
</comment>
<evidence type="ECO:0000256" key="8">
    <source>
        <dbReference type="ARBA" id="ARBA00023098"/>
    </source>
</evidence>
<dbReference type="InterPro" id="IPR009721">
    <property type="entry name" value="O-acyltransferase_WSD1_C"/>
</dbReference>
<feature type="compositionally biased region" description="Low complexity" evidence="11">
    <location>
        <begin position="175"/>
        <end position="188"/>
    </location>
</feature>
<accession>A0ABT1KVE1</accession>
<dbReference type="PANTHER" id="PTHR31650:SF1">
    <property type="entry name" value="WAX ESTER SYNTHASE_DIACYLGLYCEROL ACYLTRANSFERASE 4-RELATED"/>
    <property type="match status" value="1"/>
</dbReference>